<protein>
    <submittedName>
        <fullName evidence="2">Uncharacterized protein</fullName>
    </submittedName>
</protein>
<proteinExistence type="predicted"/>
<feature type="compositionally biased region" description="Basic residues" evidence="1">
    <location>
        <begin position="1"/>
        <end position="18"/>
    </location>
</feature>
<feature type="region of interest" description="Disordered" evidence="1">
    <location>
        <begin position="247"/>
        <end position="304"/>
    </location>
</feature>
<reference evidence="3" key="1">
    <citation type="submission" date="2015-09" db="EMBL/GenBank/DDBJ databases">
        <authorList>
            <consortium name="Pathogen Informatics"/>
        </authorList>
    </citation>
    <scope>NUCLEOTIDE SEQUENCE [LARGE SCALE GENOMIC DNA]</scope>
    <source>
        <strain evidence="3">Lake Konstanz</strain>
    </source>
</reference>
<evidence type="ECO:0000313" key="2">
    <source>
        <dbReference type="EMBL" id="CUG76017.1"/>
    </source>
</evidence>
<dbReference type="AlphaFoldDB" id="A0A0S4J0U6"/>
<accession>A0A0S4J0U6</accession>
<dbReference type="VEuPathDB" id="TriTrypDB:BSAL_84850c"/>
<keyword evidence="3" id="KW-1185">Reference proteome</keyword>
<feature type="region of interest" description="Disordered" evidence="1">
    <location>
        <begin position="1"/>
        <end position="25"/>
    </location>
</feature>
<name>A0A0S4J0U6_BODSA</name>
<evidence type="ECO:0000313" key="3">
    <source>
        <dbReference type="Proteomes" id="UP000051952"/>
    </source>
</evidence>
<organism evidence="2 3">
    <name type="scientific">Bodo saltans</name>
    <name type="common">Flagellated protozoan</name>
    <dbReference type="NCBI Taxonomy" id="75058"/>
    <lineage>
        <taxon>Eukaryota</taxon>
        <taxon>Discoba</taxon>
        <taxon>Euglenozoa</taxon>
        <taxon>Kinetoplastea</taxon>
        <taxon>Metakinetoplastina</taxon>
        <taxon>Eubodonida</taxon>
        <taxon>Bodonidae</taxon>
        <taxon>Bodo</taxon>
    </lineage>
</organism>
<feature type="region of interest" description="Disordered" evidence="1">
    <location>
        <begin position="85"/>
        <end position="110"/>
    </location>
</feature>
<evidence type="ECO:0000256" key="1">
    <source>
        <dbReference type="SAM" id="MobiDB-lite"/>
    </source>
</evidence>
<feature type="compositionally biased region" description="Low complexity" evidence="1">
    <location>
        <begin position="96"/>
        <end position="110"/>
    </location>
</feature>
<dbReference type="EMBL" id="CYKH01000989">
    <property type="protein sequence ID" value="CUG76017.1"/>
    <property type="molecule type" value="Genomic_DNA"/>
</dbReference>
<dbReference type="Proteomes" id="UP000051952">
    <property type="component" value="Unassembled WGS sequence"/>
</dbReference>
<feature type="compositionally biased region" description="Polar residues" evidence="1">
    <location>
        <begin position="269"/>
        <end position="286"/>
    </location>
</feature>
<gene>
    <name evidence="2" type="ORF">BSAL_84850c</name>
</gene>
<sequence>MATKKAAKKAKSTKGKNRSKQEVAPIVQKLAEEQSRKVTKVKKPIKQRVIPPVVHVLDDEEEEEQELDEVSSDDIRFKRHRHDRHHVMKRRRQERYSSSESDASYYSSDSDCTSRDSYDGFEEDLSILKPLVPTRWKTSRTRFMRSLVDLEHDIERADPRRPVFLVEEFRMLKTLCVATQHDWTRSKSRRDSDDPPTAVARLFQYLAAAYVRAHGGSPAELKASIGKLRREERRSGRRLIEAVRKVMAKSPMQHQVSSSKQSFRKKQRTFPTNSNSINSGNNQAPKNESPHVPKAPTAGAGGKI</sequence>